<dbReference type="PANTHER" id="PTHR33507">
    <property type="entry name" value="INNER MEMBRANE PROTEIN YBBJ"/>
    <property type="match status" value="1"/>
</dbReference>
<dbReference type="RefSeq" id="WP_322609866.1">
    <property type="nucleotide sequence ID" value="NZ_JARVCO010000012.1"/>
</dbReference>
<evidence type="ECO:0000256" key="5">
    <source>
        <dbReference type="SAM" id="Phobius"/>
    </source>
</evidence>
<reference evidence="10 11" key="1">
    <citation type="journal article" date="2024" name="Appl. Environ. Microbiol.">
        <title>Pontiella agarivorans sp. nov., a novel marine anaerobic bacterium capable of degrading macroalgal polysaccharides and fixing nitrogen.</title>
        <authorList>
            <person name="Liu N."/>
            <person name="Kivenson V."/>
            <person name="Peng X."/>
            <person name="Cui Z."/>
            <person name="Lankiewicz T.S."/>
            <person name="Gosselin K.M."/>
            <person name="English C.J."/>
            <person name="Blair E.M."/>
            <person name="O'Malley M.A."/>
            <person name="Valentine D.L."/>
        </authorList>
    </citation>
    <scope>NUCLEOTIDE SEQUENCE [LARGE SCALE GENOMIC DNA]</scope>
    <source>
        <strain evidence="10 11">NLcol2</strain>
    </source>
</reference>
<comment type="caution">
    <text evidence="10">The sequence shown here is derived from an EMBL/GenBank/DDBJ whole genome shotgun (WGS) entry which is preliminary data.</text>
</comment>
<dbReference type="Pfam" id="PF24961">
    <property type="entry name" value="NfeD_membrane"/>
    <property type="match status" value="1"/>
</dbReference>
<accession>A0ABU5N0X0</accession>
<keyword evidence="11" id="KW-1185">Reference proteome</keyword>
<dbReference type="InterPro" id="IPR052165">
    <property type="entry name" value="Membrane_assoc_protease"/>
</dbReference>
<gene>
    <name evidence="10" type="ORF">P9H32_15775</name>
</gene>
<feature type="transmembrane region" description="Helical" evidence="5">
    <location>
        <begin position="242"/>
        <end position="263"/>
    </location>
</feature>
<evidence type="ECO:0000256" key="6">
    <source>
        <dbReference type="SAM" id="SignalP"/>
    </source>
</evidence>
<evidence type="ECO:0000256" key="1">
    <source>
        <dbReference type="ARBA" id="ARBA00004141"/>
    </source>
</evidence>
<evidence type="ECO:0000259" key="7">
    <source>
        <dbReference type="Pfam" id="PF01957"/>
    </source>
</evidence>
<dbReference type="Pfam" id="PF01957">
    <property type="entry name" value="NfeD"/>
    <property type="match status" value="1"/>
</dbReference>
<dbReference type="EMBL" id="JARVCO010000012">
    <property type="protein sequence ID" value="MDZ8120090.1"/>
    <property type="molecule type" value="Genomic_DNA"/>
</dbReference>
<feature type="signal peptide" evidence="6">
    <location>
        <begin position="1"/>
        <end position="20"/>
    </location>
</feature>
<evidence type="ECO:0000256" key="2">
    <source>
        <dbReference type="ARBA" id="ARBA00022692"/>
    </source>
</evidence>
<dbReference type="InterPro" id="IPR029045">
    <property type="entry name" value="ClpP/crotonase-like_dom_sf"/>
</dbReference>
<dbReference type="Gene3D" id="2.40.50.140">
    <property type="entry name" value="Nucleic acid-binding proteins"/>
    <property type="match status" value="1"/>
</dbReference>
<evidence type="ECO:0000313" key="11">
    <source>
        <dbReference type="Proteomes" id="UP001290861"/>
    </source>
</evidence>
<dbReference type="InterPro" id="IPR002810">
    <property type="entry name" value="NfeD-like_C"/>
</dbReference>
<feature type="transmembrane region" description="Helical" evidence="5">
    <location>
        <begin position="360"/>
        <end position="381"/>
    </location>
</feature>
<evidence type="ECO:0000259" key="8">
    <source>
        <dbReference type="Pfam" id="PF24961"/>
    </source>
</evidence>
<evidence type="ECO:0000313" key="10">
    <source>
        <dbReference type="EMBL" id="MDZ8120090.1"/>
    </source>
</evidence>
<feature type="domain" description="NfeD-like C-terminal" evidence="7">
    <location>
        <begin position="403"/>
        <end position="458"/>
    </location>
</feature>
<dbReference type="Proteomes" id="UP001290861">
    <property type="component" value="Unassembled WGS sequence"/>
</dbReference>
<feature type="chain" id="PRO_5047220105" evidence="6">
    <location>
        <begin position="21"/>
        <end position="460"/>
    </location>
</feature>
<dbReference type="CDD" id="cd07021">
    <property type="entry name" value="Clp_protease_NfeD_like"/>
    <property type="match status" value="1"/>
</dbReference>
<keyword evidence="4 5" id="KW-0472">Membrane</keyword>
<dbReference type="InterPro" id="IPR056739">
    <property type="entry name" value="NfeD_membrane"/>
</dbReference>
<proteinExistence type="predicted"/>
<dbReference type="PANTHER" id="PTHR33507:SF3">
    <property type="entry name" value="INNER MEMBRANE PROTEIN YBBJ"/>
    <property type="match status" value="1"/>
</dbReference>
<dbReference type="Pfam" id="PF25145">
    <property type="entry name" value="NfeD1b_N"/>
    <property type="match status" value="1"/>
</dbReference>
<dbReference type="Gene3D" id="3.90.226.10">
    <property type="entry name" value="2-enoyl-CoA Hydratase, Chain A, domain 1"/>
    <property type="match status" value="1"/>
</dbReference>
<keyword evidence="6" id="KW-0732">Signal</keyword>
<feature type="domain" description="NfeD integral membrane" evidence="8">
    <location>
        <begin position="249"/>
        <end position="376"/>
    </location>
</feature>
<sequence>MLRTFLFTLAALLLSFPAKARETNSTPLVYIVPIKNMIEPALVYVVRRGVDEAVRKNADAIIFEMNTPGGAVNAAKEIIDIIGNTEIPTYTFIEQDAYSAGAIIAMATPNIYMAPGSVIGAATPMMMSPMGGVQDMPDEVQEKMTSAVAAMVRAAAEQGGYDPEMAEAMVRADMEYSVNGTVISKEGRLLTLTNKEAEQRVGEDNTPLLSKGTVKNIDDLLKNIELTGAEKRVLQVTAAEKLARLIASIAPILMMIGLGGLWLEFKTPGIGIFGIAGVTCLLLFFFGHHIAGLSGYEDLILFALGIGLLGLEIFVTPGFGVMGLSGLLLIFISFVSAMSERMPGSWRPIDFSPETFSVPLLKVMIAFIGTFIIAILAGKFLPETKALKSLTLQDVVPDPTEDNSLLDRKGTAHSDLRPGGTALIDGRKIDVVTRGDFIAHQTGIRVVEVHGNRIVVEKIS</sequence>
<dbReference type="SUPFAM" id="SSF52096">
    <property type="entry name" value="ClpP/crotonase"/>
    <property type="match status" value="1"/>
</dbReference>
<comment type="subcellular location">
    <subcellularLocation>
        <location evidence="1">Membrane</location>
        <topology evidence="1">Multi-pass membrane protein</topology>
    </subcellularLocation>
</comment>
<feature type="domain" description="NfeD1b N-terminal" evidence="9">
    <location>
        <begin position="29"/>
        <end position="230"/>
    </location>
</feature>
<evidence type="ECO:0000256" key="3">
    <source>
        <dbReference type="ARBA" id="ARBA00022989"/>
    </source>
</evidence>
<evidence type="ECO:0000256" key="4">
    <source>
        <dbReference type="ARBA" id="ARBA00023136"/>
    </source>
</evidence>
<feature type="transmembrane region" description="Helical" evidence="5">
    <location>
        <begin position="321"/>
        <end position="339"/>
    </location>
</feature>
<organism evidence="10 11">
    <name type="scientific">Pontiella agarivorans</name>
    <dbReference type="NCBI Taxonomy" id="3038953"/>
    <lineage>
        <taxon>Bacteria</taxon>
        <taxon>Pseudomonadati</taxon>
        <taxon>Kiritimatiellota</taxon>
        <taxon>Kiritimatiellia</taxon>
        <taxon>Kiritimatiellales</taxon>
        <taxon>Pontiellaceae</taxon>
        <taxon>Pontiella</taxon>
    </lineage>
</organism>
<evidence type="ECO:0000259" key="9">
    <source>
        <dbReference type="Pfam" id="PF25145"/>
    </source>
</evidence>
<dbReference type="InterPro" id="IPR012340">
    <property type="entry name" value="NA-bd_OB-fold"/>
</dbReference>
<protein>
    <submittedName>
        <fullName evidence="10">NfeD family protein</fullName>
    </submittedName>
</protein>
<dbReference type="InterPro" id="IPR056738">
    <property type="entry name" value="NfeD1b_N"/>
</dbReference>
<keyword evidence="2 5" id="KW-0812">Transmembrane</keyword>
<name>A0ABU5N0X0_9BACT</name>
<keyword evidence="3 5" id="KW-1133">Transmembrane helix</keyword>
<feature type="transmembrane region" description="Helical" evidence="5">
    <location>
        <begin position="269"/>
        <end position="287"/>
    </location>
</feature>